<comment type="cofactor">
    <cofactor evidence="1">
        <name>Mg(2+)</name>
        <dbReference type="ChEBI" id="CHEBI:18420"/>
    </cofactor>
</comment>
<dbReference type="AlphaFoldDB" id="A0A8J3CMG0"/>
<dbReference type="GO" id="GO:0016868">
    <property type="term" value="F:intramolecular phosphotransferase activity"/>
    <property type="evidence" value="ECO:0007669"/>
    <property type="project" value="InterPro"/>
</dbReference>
<dbReference type="PANTHER" id="PTHR43771">
    <property type="entry name" value="PHOSPHOMANNOMUTASE"/>
    <property type="match status" value="1"/>
</dbReference>
<dbReference type="Gene3D" id="3.30.310.50">
    <property type="entry name" value="Alpha-D-phosphohexomutase, C-terminal domain"/>
    <property type="match status" value="1"/>
</dbReference>
<dbReference type="PROSITE" id="PS00710">
    <property type="entry name" value="PGM_PMM"/>
    <property type="match status" value="1"/>
</dbReference>
<dbReference type="InterPro" id="IPR016055">
    <property type="entry name" value="A-D-PHexomutase_a/b/a-I/II/III"/>
</dbReference>
<comment type="similarity">
    <text evidence="2 7">Belongs to the phosphohexose mutase family.</text>
</comment>
<dbReference type="Pfam" id="PF02878">
    <property type="entry name" value="PGM_PMM_I"/>
    <property type="match status" value="1"/>
</dbReference>
<reference evidence="12" key="2">
    <citation type="submission" date="2020-09" db="EMBL/GenBank/DDBJ databases">
        <authorList>
            <person name="Sun Q."/>
            <person name="Kim S."/>
        </authorList>
    </citation>
    <scope>NUCLEOTIDE SEQUENCE</scope>
    <source>
        <strain evidence="12">KCTC 32501</strain>
    </source>
</reference>
<evidence type="ECO:0000256" key="7">
    <source>
        <dbReference type="RuleBase" id="RU004326"/>
    </source>
</evidence>
<feature type="domain" description="Alpha-D-phosphohexomutase alpha/beta/alpha" evidence="11">
    <location>
        <begin position="273"/>
        <end position="369"/>
    </location>
</feature>
<dbReference type="InterPro" id="IPR036900">
    <property type="entry name" value="A-D-PHexomutase_C_sf"/>
</dbReference>
<organism evidence="12 13">
    <name type="scientific">Formosimonas limnophila</name>
    <dbReference type="NCBI Taxonomy" id="1384487"/>
    <lineage>
        <taxon>Bacteria</taxon>
        <taxon>Pseudomonadati</taxon>
        <taxon>Pseudomonadota</taxon>
        <taxon>Betaproteobacteria</taxon>
        <taxon>Burkholderiales</taxon>
        <taxon>Burkholderiaceae</taxon>
        <taxon>Formosimonas</taxon>
    </lineage>
</organism>
<sequence length="478" mass="51583">MCGYLFEWVNISISGAEQLLSPHIFKANDIRGIVDETLTEDAVRQIGHALGTLAYEAGVATLVLGRDGRLSGERLLRALSAGVVLAGVDVIDIGMVPTPTVYFATQYFETGSGVAVTGSHNPPQYNGLKMMLAGATLNSGEITDLRERILSGRLHTAAVAGDIRAENILPAYIDAIAHDVQLARPMTVAIDCGNGVGGVAAVEVFRRLGCTVVDLFCDVDGNFPNHHPDPADEKNLVDLQKALRDTDAEIGLAFDGDADRLGVVTKTGNIIYPDRQIMLFVEDVLADQPGAPIVFDVKCSAHLAILIERHGGVPVMWKTGHSFMKVKIKETGAPFGGEMSGHLFFNDRWGGFDDGLYSGARLLEVLSKLADVHAITDKLNQLPQAVSTPELHIPVAEGENRQLIEQFERRANFNGATINTIDGVRADYADGFGLARASNTTPVIVLRFEADDEVALMRIQNDFRGVFLAIKPDAKLPF</sequence>
<feature type="domain" description="Alpha-D-phosphohexomutase alpha/beta/alpha" evidence="10">
    <location>
        <begin position="171"/>
        <end position="268"/>
    </location>
</feature>
<evidence type="ECO:0000259" key="11">
    <source>
        <dbReference type="Pfam" id="PF02880"/>
    </source>
</evidence>
<dbReference type="InterPro" id="IPR005845">
    <property type="entry name" value="A-D-PHexomutase_a/b/a-II"/>
</dbReference>
<comment type="caution">
    <text evidence="12">The sequence shown here is derived from an EMBL/GenBank/DDBJ whole genome shotgun (WGS) entry which is preliminary data.</text>
</comment>
<dbReference type="GO" id="GO:0000287">
    <property type="term" value="F:magnesium ion binding"/>
    <property type="evidence" value="ECO:0007669"/>
    <property type="project" value="InterPro"/>
</dbReference>
<evidence type="ECO:0000259" key="8">
    <source>
        <dbReference type="Pfam" id="PF00408"/>
    </source>
</evidence>
<accession>A0A8J3CMG0</accession>
<dbReference type="InterPro" id="IPR005844">
    <property type="entry name" value="A-D-PHexomutase_a/b/a-I"/>
</dbReference>
<evidence type="ECO:0000256" key="1">
    <source>
        <dbReference type="ARBA" id="ARBA00001946"/>
    </source>
</evidence>
<dbReference type="InterPro" id="IPR005843">
    <property type="entry name" value="A-D-PHexomutase_C"/>
</dbReference>
<evidence type="ECO:0000259" key="9">
    <source>
        <dbReference type="Pfam" id="PF02878"/>
    </source>
</evidence>
<feature type="domain" description="Alpha-D-phosphohexomutase alpha/beta/alpha" evidence="9">
    <location>
        <begin position="24"/>
        <end position="149"/>
    </location>
</feature>
<dbReference type="CDD" id="cd03089">
    <property type="entry name" value="PMM_PGM"/>
    <property type="match status" value="1"/>
</dbReference>
<keyword evidence="3" id="KW-0597">Phosphoprotein</keyword>
<keyword evidence="13" id="KW-1185">Reference proteome</keyword>
<dbReference type="PRINTS" id="PR00509">
    <property type="entry name" value="PGMPMM"/>
</dbReference>
<gene>
    <name evidence="12" type="primary">pgm</name>
    <name evidence="12" type="ORF">GCM10009007_19110</name>
</gene>
<evidence type="ECO:0000256" key="4">
    <source>
        <dbReference type="ARBA" id="ARBA00022723"/>
    </source>
</evidence>
<dbReference type="GO" id="GO:0005975">
    <property type="term" value="P:carbohydrate metabolic process"/>
    <property type="evidence" value="ECO:0007669"/>
    <property type="project" value="InterPro"/>
</dbReference>
<evidence type="ECO:0000256" key="5">
    <source>
        <dbReference type="ARBA" id="ARBA00022842"/>
    </source>
</evidence>
<dbReference type="Proteomes" id="UP000614287">
    <property type="component" value="Unassembled WGS sequence"/>
</dbReference>
<dbReference type="Pfam" id="PF02880">
    <property type="entry name" value="PGM_PMM_III"/>
    <property type="match status" value="1"/>
</dbReference>
<dbReference type="InterPro" id="IPR005846">
    <property type="entry name" value="A-D-PHexomutase_a/b/a-III"/>
</dbReference>
<dbReference type="InterPro" id="IPR005841">
    <property type="entry name" value="Alpha-D-phosphohexomutase_SF"/>
</dbReference>
<dbReference type="Gene3D" id="3.40.120.10">
    <property type="entry name" value="Alpha-D-Glucose-1,6-Bisphosphate, subunit A, domain 3"/>
    <property type="match status" value="3"/>
</dbReference>
<keyword evidence="6" id="KW-0413">Isomerase</keyword>
<keyword evidence="5 7" id="KW-0460">Magnesium</keyword>
<dbReference type="SUPFAM" id="SSF55957">
    <property type="entry name" value="Phosphoglucomutase, C-terminal domain"/>
    <property type="match status" value="1"/>
</dbReference>
<protein>
    <submittedName>
        <fullName evidence="12">Phosphoglucomutase</fullName>
    </submittedName>
</protein>
<keyword evidence="4 7" id="KW-0479">Metal-binding</keyword>
<feature type="domain" description="Alpha-D-phosphohexomutase C-terminal" evidence="8">
    <location>
        <begin position="393"/>
        <end position="464"/>
    </location>
</feature>
<evidence type="ECO:0000313" key="13">
    <source>
        <dbReference type="Proteomes" id="UP000614287"/>
    </source>
</evidence>
<evidence type="ECO:0000259" key="10">
    <source>
        <dbReference type="Pfam" id="PF02879"/>
    </source>
</evidence>
<proteinExistence type="inferred from homology"/>
<name>A0A8J3CMG0_9BURK</name>
<evidence type="ECO:0000256" key="2">
    <source>
        <dbReference type="ARBA" id="ARBA00010231"/>
    </source>
</evidence>
<evidence type="ECO:0000313" key="12">
    <source>
        <dbReference type="EMBL" id="GHA78268.1"/>
    </source>
</evidence>
<dbReference type="SUPFAM" id="SSF53738">
    <property type="entry name" value="Phosphoglucomutase, first 3 domains"/>
    <property type="match status" value="3"/>
</dbReference>
<dbReference type="Pfam" id="PF00408">
    <property type="entry name" value="PGM_PMM_IV"/>
    <property type="match status" value="1"/>
</dbReference>
<dbReference type="PANTHER" id="PTHR43771:SF2">
    <property type="entry name" value="PHOSPHOMANNOMUTASE_PHOSPHOGLUCOMUTASE"/>
    <property type="match status" value="1"/>
</dbReference>
<dbReference type="EMBL" id="BMZG01000011">
    <property type="protein sequence ID" value="GHA78268.1"/>
    <property type="molecule type" value="Genomic_DNA"/>
</dbReference>
<dbReference type="InterPro" id="IPR016066">
    <property type="entry name" value="A-D-PHexomutase_CS"/>
</dbReference>
<evidence type="ECO:0000256" key="6">
    <source>
        <dbReference type="ARBA" id="ARBA00023235"/>
    </source>
</evidence>
<evidence type="ECO:0000256" key="3">
    <source>
        <dbReference type="ARBA" id="ARBA00022553"/>
    </source>
</evidence>
<dbReference type="Pfam" id="PF02879">
    <property type="entry name" value="PGM_PMM_II"/>
    <property type="match status" value="1"/>
</dbReference>
<reference evidence="12" key="1">
    <citation type="journal article" date="2014" name="Int. J. Syst. Evol. Microbiol.">
        <title>Complete genome sequence of Corynebacterium casei LMG S-19264T (=DSM 44701T), isolated from a smear-ripened cheese.</title>
        <authorList>
            <consortium name="US DOE Joint Genome Institute (JGI-PGF)"/>
            <person name="Walter F."/>
            <person name="Albersmeier A."/>
            <person name="Kalinowski J."/>
            <person name="Ruckert C."/>
        </authorList>
    </citation>
    <scope>NUCLEOTIDE SEQUENCE</scope>
    <source>
        <strain evidence="12">KCTC 32501</strain>
    </source>
</reference>